<evidence type="ECO:0000256" key="18">
    <source>
        <dbReference type="ARBA" id="ARBA00033739"/>
    </source>
</evidence>
<evidence type="ECO:0000256" key="23">
    <source>
        <dbReference type="ARBA" id="ARBA00083239"/>
    </source>
</evidence>
<evidence type="ECO:0000256" key="12">
    <source>
        <dbReference type="ARBA" id="ARBA00022989"/>
    </source>
</evidence>
<protein>
    <recommendedName>
        <fullName evidence="22">Exostosin-2</fullName>
        <ecNumber evidence="5">2.4.1.224</ecNumber>
    </recommendedName>
    <alternativeName>
        <fullName evidence="23">Glucuronosyl-N-acetylglucosaminyl-proteoglycan 4-alpha-N-acetylglucosaminyltransferase</fullName>
    </alternativeName>
</protein>
<keyword evidence="11" id="KW-0735">Signal-anchor</keyword>
<dbReference type="PANTHER" id="PTHR48261:SF5">
    <property type="entry name" value="EXOSTOSIN GLYCOSYLTRANSFERASE 2"/>
    <property type="match status" value="1"/>
</dbReference>
<organism evidence="28 29">
    <name type="scientific">Acipenser ruthenus</name>
    <name type="common">Sterlet sturgeon</name>
    <dbReference type="NCBI Taxonomy" id="7906"/>
    <lineage>
        <taxon>Eukaryota</taxon>
        <taxon>Metazoa</taxon>
        <taxon>Chordata</taxon>
        <taxon>Craniata</taxon>
        <taxon>Vertebrata</taxon>
        <taxon>Euteleostomi</taxon>
        <taxon>Actinopterygii</taxon>
        <taxon>Chondrostei</taxon>
        <taxon>Acipenseriformes</taxon>
        <taxon>Acipenseridae</taxon>
        <taxon>Acipenser</taxon>
    </lineage>
</organism>
<evidence type="ECO:0000256" key="1">
    <source>
        <dbReference type="ARBA" id="ARBA00001936"/>
    </source>
</evidence>
<dbReference type="EMBL" id="SCEB01214224">
    <property type="protein sequence ID" value="RXM36499.1"/>
    <property type="molecule type" value="Genomic_DNA"/>
</dbReference>
<comment type="similarity">
    <text evidence="4">Belongs to the glycosyltransferase 47 family.</text>
</comment>
<feature type="region of interest" description="Disordered" evidence="24">
    <location>
        <begin position="421"/>
        <end position="440"/>
    </location>
</feature>
<evidence type="ECO:0000259" key="27">
    <source>
        <dbReference type="Pfam" id="PF09258"/>
    </source>
</evidence>
<evidence type="ECO:0000256" key="7">
    <source>
        <dbReference type="ARBA" id="ARBA00022679"/>
    </source>
</evidence>
<evidence type="ECO:0000256" key="25">
    <source>
        <dbReference type="SAM" id="Phobius"/>
    </source>
</evidence>
<dbReference type="SUPFAM" id="SSF53448">
    <property type="entry name" value="Nucleotide-diphospho-sugar transferases"/>
    <property type="match status" value="1"/>
</dbReference>
<evidence type="ECO:0000256" key="5">
    <source>
        <dbReference type="ARBA" id="ARBA00012194"/>
    </source>
</evidence>
<dbReference type="GO" id="GO:0005794">
    <property type="term" value="C:Golgi apparatus"/>
    <property type="evidence" value="ECO:0007669"/>
    <property type="project" value="UniProtKB-SubCell"/>
</dbReference>
<dbReference type="InterPro" id="IPR004263">
    <property type="entry name" value="Exostosin"/>
</dbReference>
<keyword evidence="15" id="KW-1015">Disulfide bond</keyword>
<evidence type="ECO:0000259" key="26">
    <source>
        <dbReference type="Pfam" id="PF03016"/>
    </source>
</evidence>
<feature type="domain" description="Glycosyl transferase 64" evidence="27">
    <location>
        <begin position="489"/>
        <end position="734"/>
    </location>
</feature>
<comment type="subcellular location">
    <subcellularLocation>
        <location evidence="2">Endoplasmic reticulum membrane</location>
        <topology evidence="2">Single-pass type II membrane protein</topology>
    </subcellularLocation>
    <subcellularLocation>
        <location evidence="18">Golgi apparatus</location>
        <location evidence="18">cis-Golgi network membrane</location>
        <topology evidence="18">Single-pass type II membrane protein</topology>
    </subcellularLocation>
</comment>
<keyword evidence="10" id="KW-0256">Endoplasmic reticulum</keyword>
<dbReference type="GO" id="GO:0046872">
    <property type="term" value="F:metal ion binding"/>
    <property type="evidence" value="ECO:0007669"/>
    <property type="project" value="UniProtKB-KW"/>
</dbReference>
<keyword evidence="9" id="KW-0479">Metal-binding</keyword>
<comment type="caution">
    <text evidence="28">The sequence shown here is derived from an EMBL/GenBank/DDBJ whole genome shotgun (WGS) entry which is preliminary data.</text>
</comment>
<proteinExistence type="inferred from homology"/>
<evidence type="ECO:0000256" key="11">
    <source>
        <dbReference type="ARBA" id="ARBA00022968"/>
    </source>
</evidence>
<comment type="pathway">
    <text evidence="3">Protein modification; protein glycosylation.</text>
</comment>
<gene>
    <name evidence="28" type="ORF">EOD39_3492</name>
</gene>
<evidence type="ECO:0000256" key="17">
    <source>
        <dbReference type="ARBA" id="ARBA00023211"/>
    </source>
</evidence>
<dbReference type="Pfam" id="PF09258">
    <property type="entry name" value="Glyco_transf_64"/>
    <property type="match status" value="1"/>
</dbReference>
<evidence type="ECO:0000256" key="4">
    <source>
        <dbReference type="ARBA" id="ARBA00010271"/>
    </source>
</evidence>
<evidence type="ECO:0000256" key="24">
    <source>
        <dbReference type="SAM" id="MobiDB-lite"/>
    </source>
</evidence>
<keyword evidence="6" id="KW-0328">Glycosyltransferase</keyword>
<evidence type="ECO:0000256" key="14">
    <source>
        <dbReference type="ARBA" id="ARBA00023136"/>
    </source>
</evidence>
<evidence type="ECO:0000256" key="10">
    <source>
        <dbReference type="ARBA" id="ARBA00022824"/>
    </source>
</evidence>
<dbReference type="InterPro" id="IPR029044">
    <property type="entry name" value="Nucleotide-diphossugar_trans"/>
</dbReference>
<dbReference type="InterPro" id="IPR040911">
    <property type="entry name" value="Exostosin_GT47"/>
</dbReference>
<comment type="function">
    <text evidence="20">Glycosyltransferase forming with EXT1 the heterodimeric heparan sulfate polymerase which catalyzes the elongation of the heparan sulfate glycan backbone. Glycan backbone extension consists in the alternating transfer of (1-&gt;4)-beta-D-GlcA and (1-&gt;4)-alpha-D-GlcNAc residues from their respective UDP-sugar donors. Both EXT1 and EXT2 are required for the full activity of the polymerase since EXT1 bears the N-acetylglucosaminyl-proteoglycan 4-beta-glucuronosyltransferase activity within the complex while EXT2 carries the glucuronosyl-N-acetylglucosaminyl-proteoglycan 4-alpha-N-acetylglucosaminyltransferase activity. Heparan sulfate proteoglycans are ubiquitous components of the extracellular matrix and play an important role in tissue homeostasis and signaling.</text>
</comment>
<keyword evidence="17" id="KW-0464">Manganese</keyword>
<dbReference type="Gene3D" id="3.90.550.10">
    <property type="entry name" value="Spore Coat Polysaccharide Biosynthesis Protein SpsA, Chain A"/>
    <property type="match status" value="1"/>
</dbReference>
<keyword evidence="8 25" id="KW-0812">Transmembrane</keyword>
<feature type="transmembrane region" description="Helical" evidence="25">
    <location>
        <begin position="38"/>
        <end position="60"/>
    </location>
</feature>
<evidence type="ECO:0000256" key="2">
    <source>
        <dbReference type="ARBA" id="ARBA00004648"/>
    </source>
</evidence>
<evidence type="ECO:0000256" key="9">
    <source>
        <dbReference type="ARBA" id="ARBA00022723"/>
    </source>
</evidence>
<evidence type="ECO:0000256" key="21">
    <source>
        <dbReference type="ARBA" id="ARBA00064285"/>
    </source>
</evidence>
<keyword evidence="14 25" id="KW-0472">Membrane</keyword>
<evidence type="ECO:0000256" key="13">
    <source>
        <dbReference type="ARBA" id="ARBA00023034"/>
    </source>
</evidence>
<dbReference type="Proteomes" id="UP000289886">
    <property type="component" value="Unassembled WGS sequence"/>
</dbReference>
<keyword evidence="7" id="KW-0808">Transferase</keyword>
<dbReference type="Pfam" id="PF03016">
    <property type="entry name" value="Exostosin_GT47"/>
    <property type="match status" value="1"/>
</dbReference>
<dbReference type="GO" id="GO:0050508">
    <property type="term" value="F:glucuronosyl-N-acetylglucosaminyl-proteoglycan 4-alpha-N-acetylglucosaminyltransferase activity"/>
    <property type="evidence" value="ECO:0007669"/>
    <property type="project" value="UniProtKB-EC"/>
</dbReference>
<dbReference type="InterPro" id="IPR015338">
    <property type="entry name" value="GT64_dom"/>
</dbReference>
<comment type="cofactor">
    <cofactor evidence="1">
        <name>Mn(2+)</name>
        <dbReference type="ChEBI" id="CHEBI:29035"/>
    </cofactor>
</comment>
<sequence length="751" mass="85301">MKKKTWLSRAIGLSMCASVKYSARGPALIPRMKTKHRIYYIALFSVVLLGLIATGMFQFWPHSIESTADWSVERRSVHDSPLVHLPASSPIPERGDLSCRMHTCFDVYRCGYNPKNRIKVYIYPLRRYVDELGAPISSTGLSREYNELLSAISDSEFYTDDVSRACLFIPSIDVLNQNSLRIRETAQALAQLHRALLAGGGFSTWTYRQGYDVSIPVYSPLSAEVELPKKQPGPRPYFVLSSQTAVHMEYRAELDALKAENGEAVLILDKCTNLSEGVSPTRKRCYKGQVYDYPHTLQESTFCVVLRGARLGQAVLSDVLQAGCVPVIIADSYILPFSEVLDWKRASVVIPEDKLSEMYSILKSIPQRQVEEMQRQAHWFWEAYFSSMKAIALATLQIINDRIYPYAARSYEQWNDPSVVHPTAEHSRQREHSTPTPSPCPAAGPLRCGLVAELSLGSVLLLGRPPVEKWSSVNSPLFLPLIPPRSPGFTAVVLTYDRVESLFRVITEISKVPSLSKLLVVWNNQNKSPPEESLWPKITVPLKVVRTTENKLSNRFFPYDEIETEAVLAIDDDIIMLTSDELQFGYEVWREFPDRLVGYPGRLHLWDHEMSKWKYESEWTNEVSMVLTGAAFYHKYFNYLYTYKMPGDIKNWVDAHMNCEDIAMNFLVANVTGKAPIKVTPRKKFKCPECTAIDGLSLDQTHMVERSECINKFASVFGMMPLKVVEHRADPVLYKDDFPEKLKSFPNIGSL</sequence>
<comment type="subunit">
    <text evidence="21">Part of the heparan sulfate polymerase, a dimeric complex composed of EXT1 and EXT2. Could also form homooligomeric complexes. Interacts with NDST1. Interacts with GALNT5.</text>
</comment>
<feature type="compositionally biased region" description="Basic and acidic residues" evidence="24">
    <location>
        <begin position="423"/>
        <end position="433"/>
    </location>
</feature>
<evidence type="ECO:0000256" key="6">
    <source>
        <dbReference type="ARBA" id="ARBA00022676"/>
    </source>
</evidence>
<reference evidence="28 29" key="1">
    <citation type="submission" date="2019-01" db="EMBL/GenBank/DDBJ databases">
        <title>Draft Genome and Complete Hox-Cluster Characterization of the Sterlet Sturgeon (Acipenser ruthenus).</title>
        <authorList>
            <person name="Wei Q."/>
        </authorList>
    </citation>
    <scope>NUCLEOTIDE SEQUENCE [LARGE SCALE GENOMIC DNA]</scope>
    <source>
        <strain evidence="28">WHYD16114868_AA</strain>
        <tissue evidence="28">Blood</tissue>
    </source>
</reference>
<evidence type="ECO:0000313" key="28">
    <source>
        <dbReference type="EMBL" id="RXM36499.1"/>
    </source>
</evidence>
<name>A0A444UMT0_ACIRT</name>
<keyword evidence="13" id="KW-0333">Golgi apparatus</keyword>
<dbReference type="AlphaFoldDB" id="A0A444UMT0"/>
<evidence type="ECO:0000313" key="29">
    <source>
        <dbReference type="Proteomes" id="UP000289886"/>
    </source>
</evidence>
<dbReference type="FunFam" id="3.90.550.10:FF:000035">
    <property type="entry name" value="Putative Exostosin-2"/>
    <property type="match status" value="1"/>
</dbReference>
<dbReference type="GO" id="GO:0005789">
    <property type="term" value="C:endoplasmic reticulum membrane"/>
    <property type="evidence" value="ECO:0007669"/>
    <property type="project" value="UniProtKB-SubCell"/>
</dbReference>
<evidence type="ECO:0000256" key="15">
    <source>
        <dbReference type="ARBA" id="ARBA00023157"/>
    </source>
</evidence>
<comment type="catalytic activity">
    <reaction evidence="19">
        <text>3-O-{[(1-&gt;4)-beta-D-GlcA-(1-&gt;4)-alpha-D-GlcNAc](n)-(1-&gt;4)-beta-D-GlcA-(1-&gt;3)-beta-D-Gal-(1-&gt;3)-beta-D-Gal-(1-&gt;4)-beta-D-Xyl}-L-seryl-[protein] + UDP-N-acetyl-alpha-D-glucosamine = 3-O-{alpha-D-GlcNAc-[(1-&gt;4)-beta-D-GlcA-(1-&gt;4)-alpha-D-GlcNAc](n)-(1-&gt;4)-beta-D-GlcA-(1-&gt;3)-beta-D-Gal-(1-&gt;3)-beta-D-Gal-(1-&gt;4)-beta-D-Xyl}-L-seryl-[protein] + UDP + H(+)</text>
        <dbReference type="Rhea" id="RHEA:16213"/>
        <dbReference type="Rhea" id="RHEA-COMP:12621"/>
        <dbReference type="Rhea" id="RHEA-COMP:12623"/>
        <dbReference type="ChEBI" id="CHEBI:15378"/>
        <dbReference type="ChEBI" id="CHEBI:57705"/>
        <dbReference type="ChEBI" id="CHEBI:58223"/>
        <dbReference type="ChEBI" id="CHEBI:132415"/>
        <dbReference type="ChEBI" id="CHEBI:132416"/>
        <dbReference type="EC" id="2.4.1.224"/>
    </reaction>
    <physiologicalReaction direction="left-to-right" evidence="19">
        <dbReference type="Rhea" id="RHEA:16214"/>
    </physiologicalReaction>
</comment>
<evidence type="ECO:0000256" key="8">
    <source>
        <dbReference type="ARBA" id="ARBA00022692"/>
    </source>
</evidence>
<keyword evidence="29" id="KW-1185">Reference proteome</keyword>
<evidence type="ECO:0000256" key="20">
    <source>
        <dbReference type="ARBA" id="ARBA00053270"/>
    </source>
</evidence>
<evidence type="ECO:0000256" key="22">
    <source>
        <dbReference type="ARBA" id="ARBA00069568"/>
    </source>
</evidence>
<dbReference type="PANTHER" id="PTHR48261">
    <property type="entry name" value="ACETYLGLUCOSAMINYLTRANSFERASE"/>
    <property type="match status" value="1"/>
</dbReference>
<evidence type="ECO:0000256" key="19">
    <source>
        <dbReference type="ARBA" id="ARBA00050426"/>
    </source>
</evidence>
<feature type="domain" description="Exostosin GT47" evidence="26">
    <location>
        <begin position="193"/>
        <end position="365"/>
    </location>
</feature>
<dbReference type="GO" id="GO:0015012">
    <property type="term" value="P:heparan sulfate proteoglycan biosynthetic process"/>
    <property type="evidence" value="ECO:0007669"/>
    <property type="project" value="UniProtKB-ARBA"/>
</dbReference>
<accession>A0A444UMT0</accession>
<evidence type="ECO:0000256" key="16">
    <source>
        <dbReference type="ARBA" id="ARBA00023180"/>
    </source>
</evidence>
<dbReference type="GO" id="GO:0015020">
    <property type="term" value="F:glucuronosyltransferase activity"/>
    <property type="evidence" value="ECO:0007669"/>
    <property type="project" value="UniProtKB-ARBA"/>
</dbReference>
<evidence type="ECO:0000256" key="3">
    <source>
        <dbReference type="ARBA" id="ARBA00004922"/>
    </source>
</evidence>
<keyword evidence="16" id="KW-0325">Glycoprotein</keyword>
<keyword evidence="12 25" id="KW-1133">Transmembrane helix</keyword>
<dbReference type="EC" id="2.4.1.224" evidence="5"/>